<feature type="domain" description="General stress protein FMN-binding split barrel" evidence="1">
    <location>
        <begin position="10"/>
        <end position="159"/>
    </location>
</feature>
<dbReference type="SUPFAM" id="SSF50475">
    <property type="entry name" value="FMN-binding split barrel"/>
    <property type="match status" value="1"/>
</dbReference>
<dbReference type="PANTHER" id="PTHR34818:SF1">
    <property type="entry name" value="PROTEIN BLI-3"/>
    <property type="match status" value="1"/>
</dbReference>
<dbReference type="InterPro" id="IPR052917">
    <property type="entry name" value="Stress-Dev_Protein"/>
</dbReference>
<organism evidence="2 3">
    <name type="scientific">Sphingobacterium tenebrionis</name>
    <dbReference type="NCBI Taxonomy" id="3111775"/>
    <lineage>
        <taxon>Bacteria</taxon>
        <taxon>Pseudomonadati</taxon>
        <taxon>Bacteroidota</taxon>
        <taxon>Sphingobacteriia</taxon>
        <taxon>Sphingobacteriales</taxon>
        <taxon>Sphingobacteriaceae</taxon>
        <taxon>Sphingobacterium</taxon>
    </lineage>
</organism>
<proteinExistence type="predicted"/>
<gene>
    <name evidence="2" type="ORF">VJ786_08185</name>
</gene>
<evidence type="ECO:0000259" key="1">
    <source>
        <dbReference type="Pfam" id="PF16242"/>
    </source>
</evidence>
<reference evidence="2 3" key="1">
    <citation type="submission" date="2024-01" db="EMBL/GenBank/DDBJ databases">
        <title>Sphingobacterium tenebrionis sp. nov., a novel endophyte isolated from tenebrio molitor intestines.</title>
        <authorList>
            <person name="Zhang C."/>
        </authorList>
    </citation>
    <scope>NUCLEOTIDE SEQUENCE [LARGE SCALE GENOMIC DNA]</scope>
    <source>
        <strain evidence="2 3">PU5-4</strain>
    </source>
</reference>
<dbReference type="Pfam" id="PF16242">
    <property type="entry name" value="Pyrid_ox_like"/>
    <property type="match status" value="1"/>
</dbReference>
<dbReference type="PANTHER" id="PTHR34818">
    <property type="entry name" value="PROTEIN BLI-3"/>
    <property type="match status" value="1"/>
</dbReference>
<protein>
    <submittedName>
        <fullName evidence="2">Pyridoxamine 5'-phosphate oxidase family protein</fullName>
    </submittedName>
</protein>
<sequence length="168" mass="19089">MAISNKNNEEAIKKLKTIVDDIDVGTVCSFPSGSNYPHGVPMSRQEVDESGNIFYLCSAESETFQNLEKDNRVSLFYADPKNYTFLSINGKASMSRDQERIDKYWNKMMEGWFQKGKEDPNIRVLKVSPEDAHYWDTGSSKIVTLFEMLKNAITGEKNDLGKEGDLNL</sequence>
<dbReference type="InterPro" id="IPR012349">
    <property type="entry name" value="Split_barrel_FMN-bd"/>
</dbReference>
<name>A0ABU8I5U3_9SPHI</name>
<comment type="caution">
    <text evidence="2">The sequence shown here is derived from an EMBL/GenBank/DDBJ whole genome shotgun (WGS) entry which is preliminary data.</text>
</comment>
<dbReference type="RefSeq" id="WP_099366121.1">
    <property type="nucleotide sequence ID" value="NZ_JAYLLN010000016.1"/>
</dbReference>
<dbReference type="InterPro" id="IPR038725">
    <property type="entry name" value="YdaG_split_barrel_FMN-bd"/>
</dbReference>
<evidence type="ECO:0000313" key="3">
    <source>
        <dbReference type="Proteomes" id="UP001363035"/>
    </source>
</evidence>
<keyword evidence="3" id="KW-1185">Reference proteome</keyword>
<dbReference type="Proteomes" id="UP001363035">
    <property type="component" value="Unassembled WGS sequence"/>
</dbReference>
<accession>A0ABU8I5U3</accession>
<evidence type="ECO:0000313" key="2">
    <source>
        <dbReference type="EMBL" id="MEI5984878.1"/>
    </source>
</evidence>
<dbReference type="Gene3D" id="2.30.110.10">
    <property type="entry name" value="Electron Transport, Fmn-binding Protein, Chain A"/>
    <property type="match status" value="1"/>
</dbReference>
<dbReference type="EMBL" id="JAYLLN010000016">
    <property type="protein sequence ID" value="MEI5984878.1"/>
    <property type="molecule type" value="Genomic_DNA"/>
</dbReference>